<dbReference type="GO" id="GO:0005506">
    <property type="term" value="F:iron ion binding"/>
    <property type="evidence" value="ECO:0007669"/>
    <property type="project" value="InterPro"/>
</dbReference>
<feature type="domain" description="NIF system FeS cluster assembly NifU C-terminal" evidence="1">
    <location>
        <begin position="15"/>
        <end position="76"/>
    </location>
</feature>
<dbReference type="GO" id="GO:0016226">
    <property type="term" value="P:iron-sulfur cluster assembly"/>
    <property type="evidence" value="ECO:0007669"/>
    <property type="project" value="InterPro"/>
</dbReference>
<dbReference type="AlphaFoldDB" id="A0A0G3EI16"/>
<evidence type="ECO:0000313" key="3">
    <source>
        <dbReference type="Proteomes" id="UP000035268"/>
    </source>
</evidence>
<dbReference type="Gene3D" id="3.30.300.130">
    <property type="entry name" value="Fe-S cluster assembly (FSCA)"/>
    <property type="match status" value="1"/>
</dbReference>
<evidence type="ECO:0000313" key="2">
    <source>
        <dbReference type="EMBL" id="AKJ65077.1"/>
    </source>
</evidence>
<gene>
    <name evidence="2" type="primary">nfuA</name>
    <name evidence="2" type="ORF">L21SP4_01840</name>
</gene>
<dbReference type="InterPro" id="IPR001075">
    <property type="entry name" value="NIF_FeS_clus_asmbl_NifU_C"/>
</dbReference>
<proteinExistence type="predicted"/>
<protein>
    <submittedName>
        <fullName evidence="2">Fe/S biogenesis protein NfuA</fullName>
    </submittedName>
</protein>
<name>A0A0G3EI16_9BACT</name>
<dbReference type="GO" id="GO:0051536">
    <property type="term" value="F:iron-sulfur cluster binding"/>
    <property type="evidence" value="ECO:0007669"/>
    <property type="project" value="InterPro"/>
</dbReference>
<evidence type="ECO:0000259" key="1">
    <source>
        <dbReference type="Pfam" id="PF01106"/>
    </source>
</evidence>
<dbReference type="PANTHER" id="PTHR11178">
    <property type="entry name" value="IRON-SULFUR CLUSTER SCAFFOLD PROTEIN NFU-RELATED"/>
    <property type="match status" value="1"/>
</dbReference>
<dbReference type="Proteomes" id="UP000035268">
    <property type="component" value="Chromosome"/>
</dbReference>
<dbReference type="OrthoDB" id="9796965at2"/>
<dbReference type="EMBL" id="CP010904">
    <property type="protein sequence ID" value="AKJ65077.1"/>
    <property type="molecule type" value="Genomic_DNA"/>
</dbReference>
<organism evidence="2 3">
    <name type="scientific">Kiritimatiella glycovorans</name>
    <dbReference type="NCBI Taxonomy" id="1307763"/>
    <lineage>
        <taxon>Bacteria</taxon>
        <taxon>Pseudomonadati</taxon>
        <taxon>Kiritimatiellota</taxon>
        <taxon>Kiritimatiellia</taxon>
        <taxon>Kiritimatiellales</taxon>
        <taxon>Kiritimatiellaceae</taxon>
        <taxon>Kiritimatiella</taxon>
    </lineage>
</organism>
<dbReference type="InterPro" id="IPR034904">
    <property type="entry name" value="FSCA_dom_sf"/>
</dbReference>
<keyword evidence="3" id="KW-1185">Reference proteome</keyword>
<reference evidence="3" key="1">
    <citation type="submission" date="2015-02" db="EMBL/GenBank/DDBJ databases">
        <title>Description and complete genome sequence of the first cultured representative of the subdivision 5 of the Verrucomicrobia phylum.</title>
        <authorList>
            <person name="Spring S."/>
            <person name="Bunk B."/>
            <person name="Sproer C."/>
            <person name="Klenk H.-P."/>
        </authorList>
    </citation>
    <scope>NUCLEOTIDE SEQUENCE [LARGE SCALE GENOMIC DNA]</scope>
    <source>
        <strain evidence="3">L21-Fru-AB</strain>
    </source>
</reference>
<dbReference type="RefSeq" id="WP_052882345.1">
    <property type="nucleotide sequence ID" value="NZ_CP010904.1"/>
</dbReference>
<dbReference type="STRING" id="1307763.L21SP4_01840"/>
<dbReference type="Pfam" id="PF01106">
    <property type="entry name" value="NifU"/>
    <property type="match status" value="1"/>
</dbReference>
<accession>A0A0G3EI16</accession>
<reference evidence="2 3" key="2">
    <citation type="journal article" date="2016" name="ISME J.">
        <title>Characterization of the first cultured representative of Verrucomicrobia subdivision 5 indicates the proposal of a novel phylum.</title>
        <authorList>
            <person name="Spring S."/>
            <person name="Bunk B."/>
            <person name="Sproer C."/>
            <person name="Schumann P."/>
            <person name="Rohde M."/>
            <person name="Tindall B.J."/>
            <person name="Klenk H.P."/>
        </authorList>
    </citation>
    <scope>NUCLEOTIDE SEQUENCE [LARGE SCALE GENOMIC DNA]</scope>
    <source>
        <strain evidence="2 3">L21-Fru-AB</strain>
    </source>
</reference>
<dbReference type="KEGG" id="vbl:L21SP4_01840"/>
<sequence length="83" mass="9170">MTDEEIYEKVQQINRETINPSLGMHGGGAKIVKVEDGKVYVELLGGCKGCMGARMTMKGGIEKILREQIPEITEVIDATDHKH</sequence>
<dbReference type="SUPFAM" id="SSF117916">
    <property type="entry name" value="Fe-S cluster assembly (FSCA) domain-like"/>
    <property type="match status" value="1"/>
</dbReference>